<sequence>MEYQEYISLLEAFRLSLTAENDPEVNKIVDQINETIAHLKTGKYHAMALTQEVFEVIDLVNKDMAFNGLKLNSYQSKVWNRLKEKAYRSYSQDRNALGFSGAFGVSS</sequence>
<accession>A0A6B2G1X5</accession>
<organism evidence="1">
    <name type="scientific">Lactobacillus paragasseri</name>
    <dbReference type="NCBI Taxonomy" id="2107999"/>
    <lineage>
        <taxon>Bacteria</taxon>
        <taxon>Bacillati</taxon>
        <taxon>Bacillota</taxon>
        <taxon>Bacilli</taxon>
        <taxon>Lactobacillales</taxon>
        <taxon>Lactobacillaceae</taxon>
        <taxon>Lactobacillus</taxon>
    </lineage>
</organism>
<comment type="caution">
    <text evidence="1">The sequence shown here is derived from an EMBL/GenBank/DDBJ whole genome shotgun (WGS) entry which is preliminary data.</text>
</comment>
<evidence type="ECO:0008006" key="2">
    <source>
        <dbReference type="Google" id="ProtNLM"/>
    </source>
</evidence>
<evidence type="ECO:0000313" key="1">
    <source>
        <dbReference type="EMBL" id="NDJ74476.1"/>
    </source>
</evidence>
<gene>
    <name evidence="1" type="ORF">GWG61_08395</name>
</gene>
<dbReference type="AlphaFoldDB" id="A0A6B2G1X5"/>
<name>A0A6B2G1X5_9LACO</name>
<dbReference type="EMBL" id="JAADJO010000022">
    <property type="protein sequence ID" value="NDJ74476.1"/>
    <property type="molecule type" value="Genomic_DNA"/>
</dbReference>
<protein>
    <recommendedName>
        <fullName evidence="2">Bacteriocin immunity protein</fullName>
    </recommendedName>
</protein>
<reference evidence="1" key="1">
    <citation type="submission" date="2020-01" db="EMBL/GenBank/DDBJ databases">
        <title>Vaginal microbiome of pregnant Indian women: Insights into the genome of dominants Lactobacillus species.</title>
        <authorList>
            <person name="Das B."/>
            <person name="Mehta O."/>
            <person name="Ghosh T.S."/>
            <person name="Kothidar A."/>
            <person name="Gowtham M.R."/>
            <person name="Mitra R."/>
            <person name="Kshetrapal P."/>
            <person name="Wadhwa N."/>
            <person name="Thiruvengadam R."/>
            <person name="Nair G.B."/>
            <person name="Bhatnagar S."/>
            <person name="Das B."/>
        </authorList>
    </citation>
    <scope>NUCLEOTIDE SEQUENCE</scope>
    <source>
        <strain evidence="1">Indica</strain>
    </source>
</reference>
<proteinExistence type="predicted"/>
<dbReference type="RefSeq" id="WP_144231368.1">
    <property type="nucleotide sequence ID" value="NZ_CAKMAD010000014.1"/>
</dbReference>